<keyword evidence="2" id="KW-1185">Reference proteome</keyword>
<evidence type="ECO:0000313" key="2">
    <source>
        <dbReference type="Proteomes" id="UP000830055"/>
    </source>
</evidence>
<evidence type="ECO:0008006" key="3">
    <source>
        <dbReference type="Google" id="ProtNLM"/>
    </source>
</evidence>
<name>A0ABN6M8J7_9BACT</name>
<proteinExistence type="predicted"/>
<evidence type="ECO:0000313" key="1">
    <source>
        <dbReference type="EMBL" id="BDD88645.1"/>
    </source>
</evidence>
<organism evidence="1 2">
    <name type="scientific">Desulfofustis limnaeus</name>
    <dbReference type="NCBI Taxonomy" id="2740163"/>
    <lineage>
        <taxon>Bacteria</taxon>
        <taxon>Pseudomonadati</taxon>
        <taxon>Thermodesulfobacteriota</taxon>
        <taxon>Desulfobulbia</taxon>
        <taxon>Desulfobulbales</taxon>
        <taxon>Desulfocapsaceae</taxon>
        <taxon>Desulfofustis</taxon>
    </lineage>
</organism>
<dbReference type="RefSeq" id="WP_284151985.1">
    <property type="nucleotide sequence ID" value="NZ_AP025516.1"/>
</dbReference>
<dbReference type="Pfam" id="PF05930">
    <property type="entry name" value="Phage_AlpA"/>
    <property type="match status" value="1"/>
</dbReference>
<protein>
    <recommendedName>
        <fullName evidence="3">Transcriptional regulator</fullName>
    </recommendedName>
</protein>
<reference evidence="1 2" key="1">
    <citation type="submission" date="2022-01" db="EMBL/GenBank/DDBJ databases">
        <title>Desulfofustis limnae sp. nov., a novel mesophilic sulfate-reducing bacterium isolated from marsh soil.</title>
        <authorList>
            <person name="Watanabe M."/>
            <person name="Takahashi A."/>
            <person name="Kojima H."/>
            <person name="Fukui M."/>
        </authorList>
    </citation>
    <scope>NUCLEOTIDE SEQUENCE [LARGE SCALE GENOMIC DNA]</scope>
    <source>
        <strain evidence="1 2">PPLL</strain>
    </source>
</reference>
<dbReference type="InterPro" id="IPR010260">
    <property type="entry name" value="AlpA"/>
</dbReference>
<gene>
    <name evidence="1" type="ORF">DPPLL_30100</name>
</gene>
<dbReference type="Proteomes" id="UP000830055">
    <property type="component" value="Chromosome"/>
</dbReference>
<sequence>MATLYNRVKLVRLKTVISETGYSRSRVYELIAQRLWPKPVSIGSRSIAWPSSEVDVLIAARIAGKTDEEIRRLVADLEEARKSYWDQSMGFAASFSNVQPGAGSTN</sequence>
<dbReference type="EMBL" id="AP025516">
    <property type="protein sequence ID" value="BDD88645.1"/>
    <property type="molecule type" value="Genomic_DNA"/>
</dbReference>
<accession>A0ABN6M8J7</accession>
<dbReference type="Gene3D" id="1.10.238.160">
    <property type="match status" value="1"/>
</dbReference>